<evidence type="ECO:0000313" key="2">
    <source>
        <dbReference type="EMBL" id="KYD20665.1"/>
    </source>
</evidence>
<evidence type="ECO:0000313" key="3">
    <source>
        <dbReference type="EMBL" id="REJ27816.1"/>
    </source>
</evidence>
<dbReference type="OrthoDB" id="5784238at2"/>
<protein>
    <submittedName>
        <fullName evidence="3">Thioredoxin</fullName>
    </submittedName>
</protein>
<dbReference type="SUPFAM" id="SSF52833">
    <property type="entry name" value="Thioredoxin-like"/>
    <property type="match status" value="1"/>
</dbReference>
<reference evidence="2 4" key="1">
    <citation type="submission" date="2016-01" db="EMBL/GenBank/DDBJ databases">
        <title>Draft Genome Sequences of Seven Thermophilic Sporeformers Isolated from Foods.</title>
        <authorList>
            <person name="Berendsen E.M."/>
            <person name="Wells-Bennik M.H."/>
            <person name="Krawcyk A.O."/>
            <person name="De Jong A."/>
            <person name="Holsappel S."/>
            <person name="Eijlander R.T."/>
            <person name="Kuipers O.P."/>
        </authorList>
    </citation>
    <scope>NUCLEOTIDE SEQUENCE [LARGE SCALE GENOMIC DNA]</scope>
    <source>
        <strain evidence="2 4">B4135</strain>
    </source>
</reference>
<reference evidence="3 5" key="2">
    <citation type="submission" date="2018-03" db="EMBL/GenBank/DDBJ databases">
        <authorList>
            <person name="Keele B.F."/>
        </authorList>
    </citation>
    <scope>NUCLEOTIDE SEQUENCE [LARGE SCALE GENOMIC DNA]</scope>
    <source>
        <strain evidence="3">ZCTH4_d</strain>
    </source>
</reference>
<dbReference type="EMBL" id="LQYT01000031">
    <property type="protein sequence ID" value="KYD20665.1"/>
    <property type="molecule type" value="Genomic_DNA"/>
</dbReference>
<dbReference type="Proteomes" id="UP000257014">
    <property type="component" value="Unassembled WGS sequence"/>
</dbReference>
<dbReference type="CDD" id="cd02947">
    <property type="entry name" value="TRX_family"/>
    <property type="match status" value="1"/>
</dbReference>
<dbReference type="InterPro" id="IPR013766">
    <property type="entry name" value="Thioredoxin_domain"/>
</dbReference>
<sequence>MEEWTKETFLEKLESGEKGAFYLYTPFCGTCALAGKMLAVVCELLPELSVGKANINYLPDLAEAFAIESVPCLLIFRDKKILEKIYAFRSVPYLYERLRI</sequence>
<dbReference type="Proteomes" id="UP000075683">
    <property type="component" value="Unassembled WGS sequence"/>
</dbReference>
<name>A0A150M8H1_9BACI</name>
<dbReference type="Gene3D" id="3.40.30.10">
    <property type="entry name" value="Glutaredoxin"/>
    <property type="match status" value="1"/>
</dbReference>
<proteinExistence type="predicted"/>
<accession>A0A150M8H1</accession>
<gene>
    <name evidence="2" type="ORF">B4135_1785</name>
    <name evidence="3" type="ORF">C6P37_10155</name>
</gene>
<dbReference type="PATRIC" id="fig|301148.3.peg.2816"/>
<dbReference type="InterPro" id="IPR036249">
    <property type="entry name" value="Thioredoxin-like_sf"/>
</dbReference>
<dbReference type="EMBL" id="QEWE01000019">
    <property type="protein sequence ID" value="REJ27816.1"/>
    <property type="molecule type" value="Genomic_DNA"/>
</dbReference>
<organism evidence="2 4">
    <name type="scientific">Caldibacillus debilis</name>
    <dbReference type="NCBI Taxonomy" id="301148"/>
    <lineage>
        <taxon>Bacteria</taxon>
        <taxon>Bacillati</taxon>
        <taxon>Bacillota</taxon>
        <taxon>Bacilli</taxon>
        <taxon>Bacillales</taxon>
        <taxon>Bacillaceae</taxon>
        <taxon>Caldibacillus</taxon>
    </lineage>
</organism>
<evidence type="ECO:0000313" key="5">
    <source>
        <dbReference type="Proteomes" id="UP000257014"/>
    </source>
</evidence>
<dbReference type="RefSeq" id="WP_020154244.1">
    <property type="nucleotide sequence ID" value="NZ_LQYT01000031.1"/>
</dbReference>
<dbReference type="AlphaFoldDB" id="A0A150M8H1"/>
<comment type="caution">
    <text evidence="2">The sequence shown here is derived from an EMBL/GenBank/DDBJ whole genome shotgun (WGS) entry which is preliminary data.</text>
</comment>
<feature type="domain" description="Thioredoxin" evidence="1">
    <location>
        <begin position="4"/>
        <end position="86"/>
    </location>
</feature>
<dbReference type="STRING" id="301148.B4135_1785"/>
<dbReference type="Pfam" id="PF00085">
    <property type="entry name" value="Thioredoxin"/>
    <property type="match status" value="1"/>
</dbReference>
<evidence type="ECO:0000313" key="4">
    <source>
        <dbReference type="Proteomes" id="UP000075683"/>
    </source>
</evidence>
<evidence type="ECO:0000259" key="1">
    <source>
        <dbReference type="Pfam" id="PF00085"/>
    </source>
</evidence>